<name>A0AAD8UQ91_GLOAC</name>
<gene>
    <name evidence="1" type="ORF">BDZ83DRAFT_115131</name>
</gene>
<proteinExistence type="predicted"/>
<dbReference type="EMBL" id="JAHMHS010000016">
    <property type="protein sequence ID" value="KAK1728627.1"/>
    <property type="molecule type" value="Genomic_DNA"/>
</dbReference>
<comment type="caution">
    <text evidence="1">The sequence shown here is derived from an EMBL/GenBank/DDBJ whole genome shotgun (WGS) entry which is preliminary data.</text>
</comment>
<protein>
    <submittedName>
        <fullName evidence="1">Uncharacterized protein</fullName>
    </submittedName>
</protein>
<dbReference type="AlphaFoldDB" id="A0AAD8UQ91"/>
<dbReference type="Proteomes" id="UP001244207">
    <property type="component" value="Unassembled WGS sequence"/>
</dbReference>
<reference evidence="1" key="1">
    <citation type="submission" date="2021-12" db="EMBL/GenBank/DDBJ databases">
        <title>Comparative genomics, transcriptomics and evolutionary studies reveal genomic signatures of adaptation to plant cell wall in hemibiotrophic fungi.</title>
        <authorList>
            <consortium name="DOE Joint Genome Institute"/>
            <person name="Baroncelli R."/>
            <person name="Diaz J.F."/>
            <person name="Benocci T."/>
            <person name="Peng M."/>
            <person name="Battaglia E."/>
            <person name="Haridas S."/>
            <person name="Andreopoulos W."/>
            <person name="Labutti K."/>
            <person name="Pangilinan J."/>
            <person name="Floch G.L."/>
            <person name="Makela M.R."/>
            <person name="Henrissat B."/>
            <person name="Grigoriev I.V."/>
            <person name="Crouch J.A."/>
            <person name="De Vries R.P."/>
            <person name="Sukno S.A."/>
            <person name="Thon M.R."/>
        </authorList>
    </citation>
    <scope>NUCLEOTIDE SEQUENCE</scope>
    <source>
        <strain evidence="1">CBS 112980</strain>
    </source>
</reference>
<dbReference type="RefSeq" id="XP_060368682.1">
    <property type="nucleotide sequence ID" value="XM_060501119.1"/>
</dbReference>
<evidence type="ECO:0000313" key="2">
    <source>
        <dbReference type="Proteomes" id="UP001244207"/>
    </source>
</evidence>
<evidence type="ECO:0000313" key="1">
    <source>
        <dbReference type="EMBL" id="KAK1728627.1"/>
    </source>
</evidence>
<accession>A0AAD8UQ91</accession>
<dbReference type="GeneID" id="85385018"/>
<sequence length="199" mass="22665">MGRDAINLHCFHYFHYDINVAPPLPDLSWITRVWIETCVSLDVSIAQYPESAYRWRVERKGINQELASFRLPRCSFVFFRLPVFLVPSPAGMLRLLNGNRFRERFLEGSLAFHHDFWFKLWPLVGFATSSATSSAIRGRVCDSISREVYRSAGDGYDRSGVATYCICIACRSSHSHGVYPLSVRFLQSPIFEASEAIGS</sequence>
<organism evidence="1 2">
    <name type="scientific">Glomerella acutata</name>
    <name type="common">Colletotrichum acutatum</name>
    <dbReference type="NCBI Taxonomy" id="27357"/>
    <lineage>
        <taxon>Eukaryota</taxon>
        <taxon>Fungi</taxon>
        <taxon>Dikarya</taxon>
        <taxon>Ascomycota</taxon>
        <taxon>Pezizomycotina</taxon>
        <taxon>Sordariomycetes</taxon>
        <taxon>Hypocreomycetidae</taxon>
        <taxon>Glomerellales</taxon>
        <taxon>Glomerellaceae</taxon>
        <taxon>Colletotrichum</taxon>
        <taxon>Colletotrichum acutatum species complex</taxon>
    </lineage>
</organism>
<keyword evidence="2" id="KW-1185">Reference proteome</keyword>